<dbReference type="EMBL" id="JADMKS010000001">
    <property type="protein sequence ID" value="MBF6635535.1"/>
    <property type="molecule type" value="Genomic_DNA"/>
</dbReference>
<reference evidence="2" key="1">
    <citation type="submission" date="2020-11" db="EMBL/GenBank/DDBJ databases">
        <authorList>
            <person name="Lee S.D."/>
        </authorList>
    </citation>
    <scope>NUCLEOTIDE SEQUENCE</scope>
    <source>
        <strain evidence="2">SAP-2</strain>
    </source>
</reference>
<evidence type="ECO:0000313" key="2">
    <source>
        <dbReference type="EMBL" id="MBF6635535.1"/>
    </source>
</evidence>
<dbReference type="SUPFAM" id="SSF51905">
    <property type="entry name" value="FAD/NAD(P)-binding domain"/>
    <property type="match status" value="1"/>
</dbReference>
<dbReference type="Gene3D" id="3.50.50.60">
    <property type="entry name" value="FAD/NAD(P)-binding domain"/>
    <property type="match status" value="2"/>
</dbReference>
<dbReference type="InterPro" id="IPR002937">
    <property type="entry name" value="Amino_oxidase"/>
</dbReference>
<gene>
    <name evidence="2" type="ORF">ITX54_02500</name>
</gene>
<name>A0AA41BUZ9_9GAMM</name>
<organism evidence="2 3">
    <name type="scientific">Rouxiella silvae</name>
    <dbReference type="NCBI Taxonomy" id="1646373"/>
    <lineage>
        <taxon>Bacteria</taxon>
        <taxon>Pseudomonadati</taxon>
        <taxon>Pseudomonadota</taxon>
        <taxon>Gammaproteobacteria</taxon>
        <taxon>Enterobacterales</taxon>
        <taxon>Yersiniaceae</taxon>
        <taxon>Rouxiella</taxon>
    </lineage>
</organism>
<dbReference type="InterPro" id="IPR036188">
    <property type="entry name" value="FAD/NAD-bd_sf"/>
</dbReference>
<dbReference type="AlphaFoldDB" id="A0AA41BUZ9"/>
<evidence type="ECO:0000313" key="3">
    <source>
        <dbReference type="Proteomes" id="UP000705283"/>
    </source>
</evidence>
<feature type="domain" description="Amine oxidase" evidence="1">
    <location>
        <begin position="10"/>
        <end position="294"/>
    </location>
</feature>
<comment type="caution">
    <text evidence="2">The sequence shown here is derived from an EMBL/GenBank/DDBJ whole genome shotgun (WGS) entry which is preliminary data.</text>
</comment>
<sequence>MKVAIIGSGISGLSCAWMLSQRQPACEIKVFEANTTLGGHTATLDIDMGNRSYAIDTGFIVYNQKTYPKFIALLDQLGITGQPTEMSFSVHNPDSRLEYNGHTLNTLFAQRRNFFKPKFWRFLREILRFNALCKQRVQQPGNDESTVSDLLRQNGFSAFFALHYVLPMGAAIWSSSLEDMGKFPLSMFLRFFDNHGLLDVSHRPQWMVVPGGSREYIRRIQQLLPAHVQLLTNTPVNSVTRSEGSVMVESSQGSETFDQVIFACHSDQALAMLKAPTDAERQVLGGLPYQSNEVVLHTDINQLPVSRRAWASWNYRLPNGVESALGHTPSASVHSAIVRQRRASVTYNMNILQGITSEHTFCVTLNPITPIDERKILFKTQYMHPVLNLVSHQSQQRRSEINGHNRSWFCGAYWHNGFHEDGVRSAEEVVNQLLEQESA</sequence>
<reference evidence="2" key="2">
    <citation type="submission" date="2022-09" db="EMBL/GenBank/DDBJ databases">
        <title>Rouxiella aceris sp. nov., isolated from tree sap and emended description of the genus Rhouxiella.</title>
        <authorList>
            <person name="Kim I.S."/>
        </authorList>
    </citation>
    <scope>NUCLEOTIDE SEQUENCE</scope>
    <source>
        <strain evidence="2">SAP-2</strain>
    </source>
</reference>
<dbReference type="PANTHER" id="PTHR42923">
    <property type="entry name" value="PROTOPORPHYRINOGEN OXIDASE"/>
    <property type="match status" value="1"/>
</dbReference>
<dbReference type="InterPro" id="IPR050464">
    <property type="entry name" value="Zeta_carotene_desat/Oxidored"/>
</dbReference>
<protein>
    <submittedName>
        <fullName evidence="2">FAD-dependent oxidoreductase</fullName>
    </submittedName>
</protein>
<dbReference type="PROSITE" id="PS51257">
    <property type="entry name" value="PROKAR_LIPOPROTEIN"/>
    <property type="match status" value="1"/>
</dbReference>
<dbReference type="GO" id="GO:0016491">
    <property type="term" value="F:oxidoreductase activity"/>
    <property type="evidence" value="ECO:0007669"/>
    <property type="project" value="InterPro"/>
</dbReference>
<proteinExistence type="predicted"/>
<dbReference type="Pfam" id="PF01593">
    <property type="entry name" value="Amino_oxidase"/>
    <property type="match status" value="1"/>
</dbReference>
<dbReference type="Proteomes" id="UP000705283">
    <property type="component" value="Unassembled WGS sequence"/>
</dbReference>
<evidence type="ECO:0000259" key="1">
    <source>
        <dbReference type="Pfam" id="PF01593"/>
    </source>
</evidence>
<dbReference type="PANTHER" id="PTHR42923:SF17">
    <property type="entry name" value="AMINE OXIDASE DOMAIN-CONTAINING PROTEIN"/>
    <property type="match status" value="1"/>
</dbReference>
<accession>A0AA41BUZ9</accession>
<dbReference type="RefSeq" id="WP_194977444.1">
    <property type="nucleotide sequence ID" value="NZ_JADMKS010000001.1"/>
</dbReference>